<dbReference type="EMBL" id="GGEC01063993">
    <property type="protein sequence ID" value="MBX44477.1"/>
    <property type="molecule type" value="Transcribed_RNA"/>
</dbReference>
<protein>
    <submittedName>
        <fullName evidence="1">Uncharacterized protein</fullName>
    </submittedName>
</protein>
<accession>A0A2P2NPP7</accession>
<organism evidence="1">
    <name type="scientific">Rhizophora mucronata</name>
    <name type="common">Asiatic mangrove</name>
    <dbReference type="NCBI Taxonomy" id="61149"/>
    <lineage>
        <taxon>Eukaryota</taxon>
        <taxon>Viridiplantae</taxon>
        <taxon>Streptophyta</taxon>
        <taxon>Embryophyta</taxon>
        <taxon>Tracheophyta</taxon>
        <taxon>Spermatophyta</taxon>
        <taxon>Magnoliopsida</taxon>
        <taxon>eudicotyledons</taxon>
        <taxon>Gunneridae</taxon>
        <taxon>Pentapetalae</taxon>
        <taxon>rosids</taxon>
        <taxon>fabids</taxon>
        <taxon>Malpighiales</taxon>
        <taxon>Rhizophoraceae</taxon>
        <taxon>Rhizophora</taxon>
    </lineage>
</organism>
<proteinExistence type="predicted"/>
<reference evidence="1" key="1">
    <citation type="submission" date="2018-02" db="EMBL/GenBank/DDBJ databases">
        <title>Rhizophora mucronata_Transcriptome.</title>
        <authorList>
            <person name="Meera S.P."/>
            <person name="Sreeshan A."/>
            <person name="Augustine A."/>
        </authorList>
    </citation>
    <scope>NUCLEOTIDE SEQUENCE</scope>
    <source>
        <tissue evidence="1">Leaf</tissue>
    </source>
</reference>
<evidence type="ECO:0000313" key="1">
    <source>
        <dbReference type="EMBL" id="MBX44477.1"/>
    </source>
</evidence>
<dbReference type="AlphaFoldDB" id="A0A2P2NPP7"/>
<name>A0A2P2NPP7_RHIMU</name>
<sequence>MQTVQISICRKIGYNLSKSMWNSVYCTLM</sequence>